<protein>
    <submittedName>
        <fullName evidence="2">Uncharacterized protein</fullName>
    </submittedName>
</protein>
<accession>W7TMC2</accession>
<feature type="compositionally biased region" description="Polar residues" evidence="1">
    <location>
        <begin position="57"/>
        <end position="72"/>
    </location>
</feature>
<comment type="caution">
    <text evidence="2">The sequence shown here is derived from an EMBL/GenBank/DDBJ whole genome shotgun (WGS) entry which is preliminary data.</text>
</comment>
<dbReference type="AlphaFoldDB" id="W7TMC2"/>
<organism evidence="2 3">
    <name type="scientific">Nannochloropsis gaditana</name>
    <dbReference type="NCBI Taxonomy" id="72520"/>
    <lineage>
        <taxon>Eukaryota</taxon>
        <taxon>Sar</taxon>
        <taxon>Stramenopiles</taxon>
        <taxon>Ochrophyta</taxon>
        <taxon>Eustigmatophyceae</taxon>
        <taxon>Eustigmatales</taxon>
        <taxon>Monodopsidaceae</taxon>
        <taxon>Nannochloropsis</taxon>
    </lineage>
</organism>
<gene>
    <name evidence="2" type="ORF">Naga_100055g21</name>
</gene>
<dbReference type="EMBL" id="AZIL01001175">
    <property type="protein sequence ID" value="EWM24643.1"/>
    <property type="molecule type" value="Genomic_DNA"/>
</dbReference>
<name>W7TMC2_9STRA</name>
<proteinExistence type="predicted"/>
<dbReference type="Proteomes" id="UP000019335">
    <property type="component" value="Chromosome 13"/>
</dbReference>
<keyword evidence="3" id="KW-1185">Reference proteome</keyword>
<feature type="region of interest" description="Disordered" evidence="1">
    <location>
        <begin position="52"/>
        <end position="72"/>
    </location>
</feature>
<evidence type="ECO:0000313" key="3">
    <source>
        <dbReference type="Proteomes" id="UP000019335"/>
    </source>
</evidence>
<reference evidence="2 3" key="1">
    <citation type="journal article" date="2014" name="Mol. Plant">
        <title>Chromosome Scale Genome Assembly and Transcriptome Profiling of Nannochloropsis gaditana in Nitrogen Depletion.</title>
        <authorList>
            <person name="Corteggiani Carpinelli E."/>
            <person name="Telatin A."/>
            <person name="Vitulo N."/>
            <person name="Forcato C."/>
            <person name="D'Angelo M."/>
            <person name="Schiavon R."/>
            <person name="Vezzi A."/>
            <person name="Giacometti G.M."/>
            <person name="Morosinotto T."/>
            <person name="Valle G."/>
        </authorList>
    </citation>
    <scope>NUCLEOTIDE SEQUENCE [LARGE SCALE GENOMIC DNA]</scope>
    <source>
        <strain evidence="2 3">B-31</strain>
    </source>
</reference>
<evidence type="ECO:0000256" key="1">
    <source>
        <dbReference type="SAM" id="MobiDB-lite"/>
    </source>
</evidence>
<sequence length="72" mass="7579">MLLKPQTYSPLRKVFPSSPSALRASLLSRSGAVAAPSVSAFAALVLSQHQLQHTHRSTATPINTSSHAASLQ</sequence>
<evidence type="ECO:0000313" key="2">
    <source>
        <dbReference type="EMBL" id="EWM24643.1"/>
    </source>
</evidence>